<evidence type="ECO:0000313" key="3">
    <source>
        <dbReference type="EMBL" id="MBO8450434.1"/>
    </source>
</evidence>
<accession>A0A9D9HGT5</accession>
<feature type="domain" description="Amidohydrolase-related" evidence="2">
    <location>
        <begin position="29"/>
        <end position="258"/>
    </location>
</feature>
<gene>
    <name evidence="3" type="ORF">IAA96_04940</name>
</gene>
<dbReference type="PANTHER" id="PTHR21240:SF28">
    <property type="entry name" value="ISO-OROTATE DECARBOXYLASE (EUROFUNG)"/>
    <property type="match status" value="1"/>
</dbReference>
<evidence type="ECO:0000256" key="1">
    <source>
        <dbReference type="ARBA" id="ARBA00023239"/>
    </source>
</evidence>
<protein>
    <submittedName>
        <fullName evidence="3">Amidohydrolase family protein</fullName>
    </submittedName>
</protein>
<dbReference type="Gene3D" id="3.20.20.140">
    <property type="entry name" value="Metal-dependent hydrolases"/>
    <property type="match status" value="1"/>
</dbReference>
<keyword evidence="1" id="KW-0456">Lyase</keyword>
<organism evidence="3 4">
    <name type="scientific">Candidatus Avitreponema avistercoris</name>
    <dbReference type="NCBI Taxonomy" id="2840705"/>
    <lineage>
        <taxon>Bacteria</taxon>
        <taxon>Pseudomonadati</taxon>
        <taxon>Spirochaetota</taxon>
        <taxon>Spirochaetia</taxon>
        <taxon>Spirochaetales</taxon>
        <taxon>Candidatus Avitreponema</taxon>
    </lineage>
</organism>
<dbReference type="GO" id="GO:0016831">
    <property type="term" value="F:carboxy-lyase activity"/>
    <property type="evidence" value="ECO:0007669"/>
    <property type="project" value="InterPro"/>
</dbReference>
<name>A0A9D9HGT5_9SPIR</name>
<dbReference type="SUPFAM" id="SSF51556">
    <property type="entry name" value="Metallo-dependent hydrolases"/>
    <property type="match status" value="1"/>
</dbReference>
<dbReference type="Pfam" id="PF04909">
    <property type="entry name" value="Amidohydro_2"/>
    <property type="match status" value="1"/>
</dbReference>
<reference evidence="3" key="2">
    <citation type="journal article" date="2021" name="PeerJ">
        <title>Extensive microbial diversity within the chicken gut microbiome revealed by metagenomics and culture.</title>
        <authorList>
            <person name="Gilroy R."/>
            <person name="Ravi A."/>
            <person name="Getino M."/>
            <person name="Pursley I."/>
            <person name="Horton D.L."/>
            <person name="Alikhan N.F."/>
            <person name="Baker D."/>
            <person name="Gharbi K."/>
            <person name="Hall N."/>
            <person name="Watson M."/>
            <person name="Adriaenssens E.M."/>
            <person name="Foster-Nyarko E."/>
            <person name="Jarju S."/>
            <person name="Secka A."/>
            <person name="Antonio M."/>
            <person name="Oren A."/>
            <person name="Chaudhuri R.R."/>
            <person name="La Ragione R."/>
            <person name="Hildebrand F."/>
            <person name="Pallen M.J."/>
        </authorList>
    </citation>
    <scope>NUCLEOTIDE SEQUENCE</scope>
    <source>
        <strain evidence="3">B3-4054</strain>
    </source>
</reference>
<dbReference type="GO" id="GO:0005737">
    <property type="term" value="C:cytoplasm"/>
    <property type="evidence" value="ECO:0007669"/>
    <property type="project" value="TreeGrafter"/>
</dbReference>
<reference evidence="3" key="1">
    <citation type="submission" date="2020-10" db="EMBL/GenBank/DDBJ databases">
        <authorList>
            <person name="Gilroy R."/>
        </authorList>
    </citation>
    <scope>NUCLEOTIDE SEQUENCE</scope>
    <source>
        <strain evidence="3">B3-4054</strain>
    </source>
</reference>
<dbReference type="InterPro" id="IPR032466">
    <property type="entry name" value="Metal_Hydrolase"/>
</dbReference>
<dbReference type="PANTHER" id="PTHR21240">
    <property type="entry name" value="2-AMINO-3-CARBOXYLMUCONATE-6-SEMIALDEHYDE DECARBOXYLASE"/>
    <property type="match status" value="1"/>
</dbReference>
<dbReference type="CDD" id="cd01292">
    <property type="entry name" value="metallo-dependent_hydrolases"/>
    <property type="match status" value="1"/>
</dbReference>
<dbReference type="InterPro" id="IPR006680">
    <property type="entry name" value="Amidohydro-rel"/>
</dbReference>
<dbReference type="GO" id="GO:0016787">
    <property type="term" value="F:hydrolase activity"/>
    <property type="evidence" value="ECO:0007669"/>
    <property type="project" value="InterPro"/>
</dbReference>
<evidence type="ECO:0000259" key="2">
    <source>
        <dbReference type="Pfam" id="PF04909"/>
    </source>
</evidence>
<dbReference type="GO" id="GO:0019748">
    <property type="term" value="P:secondary metabolic process"/>
    <property type="evidence" value="ECO:0007669"/>
    <property type="project" value="TreeGrafter"/>
</dbReference>
<dbReference type="EMBL" id="JADIMS010000083">
    <property type="protein sequence ID" value="MBO8450434.1"/>
    <property type="molecule type" value="Genomic_DNA"/>
</dbReference>
<sequence>MKVIDFHAHIYPEKIAGKAVQAIGNFYHIDMSSRGTAGGLVENGEKIGVVKYIVHSTATKPSQVESINNFIISEISAEKRFVGFGTLHPDFPGTEAEVRRIREAGLRGIKLHPDFQAFQADAPGMDPVYDILAHYRMPVLFHAGDIRYDYSGPKRIARVLEKHPDLTVIAAHFGGYTQWDEAYEYLAGKDLWFDTSSTLWKLPVPDARRLMEKHGYERFLFGSDFPMWNHEKELARIGTLGLPEDKLEAVLFGNAAGFLASLGCGVV</sequence>
<evidence type="ECO:0000313" key="4">
    <source>
        <dbReference type="Proteomes" id="UP000823616"/>
    </source>
</evidence>
<dbReference type="Proteomes" id="UP000823616">
    <property type="component" value="Unassembled WGS sequence"/>
</dbReference>
<dbReference type="InterPro" id="IPR032465">
    <property type="entry name" value="ACMSD"/>
</dbReference>
<dbReference type="AlphaFoldDB" id="A0A9D9HGT5"/>
<proteinExistence type="predicted"/>
<comment type="caution">
    <text evidence="3">The sequence shown here is derived from an EMBL/GenBank/DDBJ whole genome shotgun (WGS) entry which is preliminary data.</text>
</comment>